<dbReference type="PANTHER" id="PTHR42850:SF2">
    <property type="entry name" value="BLL5683 PROTEIN"/>
    <property type="match status" value="1"/>
</dbReference>
<protein>
    <recommendedName>
        <fullName evidence="1">Calcineurin-like phosphoesterase domain-containing protein</fullName>
    </recommendedName>
</protein>
<reference evidence="2" key="1">
    <citation type="journal article" date="2014" name="Front. Microbiol.">
        <title>High frequency of phylogenetically diverse reductive dehalogenase-homologous genes in deep subseafloor sedimentary metagenomes.</title>
        <authorList>
            <person name="Kawai M."/>
            <person name="Futagami T."/>
            <person name="Toyoda A."/>
            <person name="Takaki Y."/>
            <person name="Nishi S."/>
            <person name="Hori S."/>
            <person name="Arai W."/>
            <person name="Tsubouchi T."/>
            <person name="Morono Y."/>
            <person name="Uchiyama I."/>
            <person name="Ito T."/>
            <person name="Fujiyama A."/>
            <person name="Inagaki F."/>
            <person name="Takami H."/>
        </authorList>
    </citation>
    <scope>NUCLEOTIDE SEQUENCE</scope>
    <source>
        <strain evidence="2">Expedition CK06-06</strain>
    </source>
</reference>
<feature type="non-terminal residue" evidence="2">
    <location>
        <position position="1"/>
    </location>
</feature>
<dbReference type="PANTHER" id="PTHR42850">
    <property type="entry name" value="METALLOPHOSPHOESTERASE"/>
    <property type="match status" value="1"/>
</dbReference>
<name>X0WDA4_9ZZZZ</name>
<proteinExistence type="predicted"/>
<organism evidence="2">
    <name type="scientific">marine sediment metagenome</name>
    <dbReference type="NCBI Taxonomy" id="412755"/>
    <lineage>
        <taxon>unclassified sequences</taxon>
        <taxon>metagenomes</taxon>
        <taxon>ecological metagenomes</taxon>
    </lineage>
</organism>
<dbReference type="GO" id="GO:0005737">
    <property type="term" value="C:cytoplasm"/>
    <property type="evidence" value="ECO:0007669"/>
    <property type="project" value="TreeGrafter"/>
</dbReference>
<accession>X0WDA4</accession>
<evidence type="ECO:0000313" key="2">
    <source>
        <dbReference type="EMBL" id="GAG22538.1"/>
    </source>
</evidence>
<dbReference type="InterPro" id="IPR029052">
    <property type="entry name" value="Metallo-depent_PP-like"/>
</dbReference>
<dbReference type="Gene3D" id="3.60.21.10">
    <property type="match status" value="1"/>
</dbReference>
<dbReference type="GO" id="GO:0016791">
    <property type="term" value="F:phosphatase activity"/>
    <property type="evidence" value="ECO:0007669"/>
    <property type="project" value="TreeGrafter"/>
</dbReference>
<evidence type="ECO:0000259" key="1">
    <source>
        <dbReference type="Pfam" id="PF12850"/>
    </source>
</evidence>
<dbReference type="InterPro" id="IPR024654">
    <property type="entry name" value="Calcineurin-like_PHP_lpxH"/>
</dbReference>
<dbReference type="SUPFAM" id="SSF56300">
    <property type="entry name" value="Metallo-dependent phosphatases"/>
    <property type="match status" value="1"/>
</dbReference>
<dbReference type="InterPro" id="IPR050126">
    <property type="entry name" value="Ap4A_hydrolase"/>
</dbReference>
<comment type="caution">
    <text evidence="2">The sequence shown here is derived from an EMBL/GenBank/DDBJ whole genome shotgun (WGS) entry which is preliminary data.</text>
</comment>
<dbReference type="Pfam" id="PF12850">
    <property type="entry name" value="Metallophos_2"/>
    <property type="match status" value="1"/>
</dbReference>
<feature type="domain" description="Calcineurin-like phosphoesterase" evidence="1">
    <location>
        <begin position="3"/>
        <end position="157"/>
    </location>
</feature>
<dbReference type="AlphaFoldDB" id="X0WDA4"/>
<gene>
    <name evidence="2" type="ORF">S01H1_55097</name>
</gene>
<dbReference type="EMBL" id="BARS01035793">
    <property type="protein sequence ID" value="GAG22538.1"/>
    <property type="molecule type" value="Genomic_DNA"/>
</dbReference>
<sequence>NDVDLSIFCGDILGYGRDIDFCVDFILSNVDITILGNHDRLAITNENLDAQLPMVKESIFFARSKLSLAQKEIISSLPEKIQHENMHIVHSIGDEYLRNEDDFKRLCRESPKDAKYVFFGHTHEQVLYKYQNKIIVNPGSITKGRNSFPRSYVIIQGENTKFVDLEVIL</sequence>